<dbReference type="EnsemblProtists" id="HpaT808040">
    <property type="protein sequence ID" value="HpaP808040"/>
    <property type="gene ID" value="HpaG808040"/>
</dbReference>
<reference evidence="3" key="1">
    <citation type="journal article" date="2010" name="Science">
        <title>Signatures of adaptation to obligate biotrophy in the Hyaloperonospora arabidopsidis genome.</title>
        <authorList>
            <person name="Baxter L."/>
            <person name="Tripathy S."/>
            <person name="Ishaque N."/>
            <person name="Boot N."/>
            <person name="Cabral A."/>
            <person name="Kemen E."/>
            <person name="Thines M."/>
            <person name="Ah-Fong A."/>
            <person name="Anderson R."/>
            <person name="Badejoko W."/>
            <person name="Bittner-Eddy P."/>
            <person name="Boore J.L."/>
            <person name="Chibucos M.C."/>
            <person name="Coates M."/>
            <person name="Dehal P."/>
            <person name="Delehaunty K."/>
            <person name="Dong S."/>
            <person name="Downton P."/>
            <person name="Dumas B."/>
            <person name="Fabro G."/>
            <person name="Fronick C."/>
            <person name="Fuerstenberg S.I."/>
            <person name="Fulton L."/>
            <person name="Gaulin E."/>
            <person name="Govers F."/>
            <person name="Hughes L."/>
            <person name="Humphray S."/>
            <person name="Jiang R.H."/>
            <person name="Judelson H."/>
            <person name="Kamoun S."/>
            <person name="Kyung K."/>
            <person name="Meijer H."/>
            <person name="Minx P."/>
            <person name="Morris P."/>
            <person name="Nelson J."/>
            <person name="Phuntumart V."/>
            <person name="Qutob D."/>
            <person name="Rehmany A."/>
            <person name="Rougon-Cardoso A."/>
            <person name="Ryden P."/>
            <person name="Torto-Alalibo T."/>
            <person name="Studholme D."/>
            <person name="Wang Y."/>
            <person name="Win J."/>
            <person name="Wood J."/>
            <person name="Clifton S.W."/>
            <person name="Rogers J."/>
            <person name="Van den Ackerveken G."/>
            <person name="Jones J.D."/>
            <person name="McDowell J.M."/>
            <person name="Beynon J."/>
            <person name="Tyler B.M."/>
        </authorList>
    </citation>
    <scope>NUCLEOTIDE SEQUENCE [LARGE SCALE GENOMIC DNA]</scope>
    <source>
        <strain evidence="3">Emoy2</strain>
    </source>
</reference>
<dbReference type="VEuPathDB" id="FungiDB:HpaG808040"/>
<dbReference type="Proteomes" id="UP000011713">
    <property type="component" value="Unassembled WGS sequence"/>
</dbReference>
<feature type="region of interest" description="Disordered" evidence="1">
    <location>
        <begin position="123"/>
        <end position="148"/>
    </location>
</feature>
<sequence length="338" mass="38564">MTLGLSQGCSTRTNVGVRSRSGQPRVSIAMEQVNSPNGPKWAVHLRDRVGTIKIEPRSTTARAKGETYLNTQGHQQAYLEEAMGHFQQERRERAYQAIYPYQRIKTSNVQEAYTLDVEMKSVRSHRSRSDFLDPEDVDPDDSGQEERRRAMVATAEKLQNDGEIPQLIRVSAMTELKEFSGKDRDGNKARARISKVKSAFLRDQAPDEGNQAHQDRDRRRKIGYLVHTSRTRGALVSTLEDRDLAQQLTLQRCMDVDEVEETLRACQRMENRQINASMGLNKFHQQTTTSSMSSKTTRALRAIRERVESSRLESESIESDEDMDCRRVCVTATPDQEK</sequence>
<proteinExistence type="predicted"/>
<evidence type="ECO:0000256" key="1">
    <source>
        <dbReference type="SAM" id="MobiDB-lite"/>
    </source>
</evidence>
<dbReference type="HOGENOM" id="CLU_822453_0_0_1"/>
<feature type="region of interest" description="Disordered" evidence="1">
    <location>
        <begin position="1"/>
        <end position="23"/>
    </location>
</feature>
<feature type="compositionally biased region" description="Acidic residues" evidence="1">
    <location>
        <begin position="132"/>
        <end position="143"/>
    </location>
</feature>
<organism evidence="2 3">
    <name type="scientific">Hyaloperonospora arabidopsidis (strain Emoy2)</name>
    <name type="common">Downy mildew agent</name>
    <name type="synonym">Peronospora arabidopsidis</name>
    <dbReference type="NCBI Taxonomy" id="559515"/>
    <lineage>
        <taxon>Eukaryota</taxon>
        <taxon>Sar</taxon>
        <taxon>Stramenopiles</taxon>
        <taxon>Oomycota</taxon>
        <taxon>Peronosporomycetes</taxon>
        <taxon>Peronosporales</taxon>
        <taxon>Peronosporaceae</taxon>
        <taxon>Hyaloperonospora</taxon>
    </lineage>
</organism>
<keyword evidence="3" id="KW-1185">Reference proteome</keyword>
<dbReference type="InParanoid" id="M4BNQ2"/>
<dbReference type="EMBL" id="JH598462">
    <property type="status" value="NOT_ANNOTATED_CDS"/>
    <property type="molecule type" value="Genomic_DNA"/>
</dbReference>
<feature type="region of interest" description="Disordered" evidence="1">
    <location>
        <begin position="196"/>
        <end position="221"/>
    </location>
</feature>
<evidence type="ECO:0000313" key="3">
    <source>
        <dbReference type="Proteomes" id="UP000011713"/>
    </source>
</evidence>
<protein>
    <submittedName>
        <fullName evidence="2">Uncharacterized protein</fullName>
    </submittedName>
</protein>
<accession>M4BNQ2</accession>
<reference evidence="2" key="2">
    <citation type="submission" date="2015-06" db="UniProtKB">
        <authorList>
            <consortium name="EnsemblProtists"/>
        </authorList>
    </citation>
    <scope>IDENTIFICATION</scope>
    <source>
        <strain evidence="2">Emoy2</strain>
    </source>
</reference>
<evidence type="ECO:0000313" key="2">
    <source>
        <dbReference type="EnsemblProtists" id="HpaP808040"/>
    </source>
</evidence>
<dbReference type="AlphaFoldDB" id="M4BNQ2"/>
<name>M4BNQ2_HYAAE</name>